<accession>A0A8S3S6Z7</accession>
<dbReference type="InterPro" id="IPR008983">
    <property type="entry name" value="Tumour_necrosis_fac-like_dom"/>
</dbReference>
<keyword evidence="3" id="KW-0732">Signal</keyword>
<dbReference type="GO" id="GO:0005576">
    <property type="term" value="C:extracellular region"/>
    <property type="evidence" value="ECO:0007669"/>
    <property type="project" value="UniProtKB-SubCell"/>
</dbReference>
<dbReference type="Gene3D" id="2.60.120.40">
    <property type="match status" value="1"/>
</dbReference>
<feature type="domain" description="C1q" evidence="4">
    <location>
        <begin position="21"/>
        <end position="159"/>
    </location>
</feature>
<evidence type="ECO:0000256" key="2">
    <source>
        <dbReference type="ARBA" id="ARBA00022525"/>
    </source>
</evidence>
<dbReference type="SUPFAM" id="SSF49842">
    <property type="entry name" value="TNF-like"/>
    <property type="match status" value="1"/>
</dbReference>
<evidence type="ECO:0000259" key="4">
    <source>
        <dbReference type="PROSITE" id="PS50871"/>
    </source>
</evidence>
<evidence type="ECO:0000256" key="3">
    <source>
        <dbReference type="ARBA" id="ARBA00022729"/>
    </source>
</evidence>
<dbReference type="Proteomes" id="UP000683360">
    <property type="component" value="Unassembled WGS sequence"/>
</dbReference>
<organism evidence="5 6">
    <name type="scientific">Mytilus edulis</name>
    <name type="common">Blue mussel</name>
    <dbReference type="NCBI Taxonomy" id="6550"/>
    <lineage>
        <taxon>Eukaryota</taxon>
        <taxon>Metazoa</taxon>
        <taxon>Spiralia</taxon>
        <taxon>Lophotrochozoa</taxon>
        <taxon>Mollusca</taxon>
        <taxon>Bivalvia</taxon>
        <taxon>Autobranchia</taxon>
        <taxon>Pteriomorphia</taxon>
        <taxon>Mytilida</taxon>
        <taxon>Mytiloidea</taxon>
        <taxon>Mytilidae</taxon>
        <taxon>Mytilinae</taxon>
        <taxon>Mytilus</taxon>
    </lineage>
</organism>
<dbReference type="SMART" id="SM00110">
    <property type="entry name" value="C1Q"/>
    <property type="match status" value="1"/>
</dbReference>
<evidence type="ECO:0000313" key="5">
    <source>
        <dbReference type="EMBL" id="CAG2214127.1"/>
    </source>
</evidence>
<dbReference type="OrthoDB" id="6153102at2759"/>
<protein>
    <submittedName>
        <fullName evidence="5">C1QL</fullName>
    </submittedName>
</protein>
<keyword evidence="6" id="KW-1185">Reference proteome</keyword>
<comment type="subcellular location">
    <subcellularLocation>
        <location evidence="1">Secreted</location>
    </subcellularLocation>
</comment>
<sequence length="447" mass="51671">MASSLASAGVLEDLIYEMEKRQSYKPAFFATLSTKMVSLRTNHVVKFNNVKTNIGGGYDASSGVFTVQTKGTYEFAVNFITSNRHEWLELDLIKNNRVVVRGHAAHDQFTSGSLQAILELNVGDRIWVNHPRSSGLLYGDNFTIKIYWNTHLSTKMAEIRKESLQFYKYLCHKIGTQVDVRTRRLSFIICDILNHPLKRNAFKFFPEISSGSKAEGLNLNGSDVDIMLIDIRFEVYESENEAVHGRNVALIMDTVDTPHCFSKLRLHTNYNRIVDFYGRFKRFIHFEGSKRLLSSELYKEHNMTLQNILARTSINKMEEGRRESLLFYKYLCHKIGTQVDVRTRRLSFIICDIHNNPLKRNAFKYFPEISSGSRAEGLNLSGSDVDIMLIDNRFEVYESENEAVQGREVNLIMDTEDTPHCFSKLRVLTNYNRIEDNNGRFKRFPTF</sequence>
<dbReference type="EMBL" id="CAJPWZ010001401">
    <property type="protein sequence ID" value="CAG2214127.1"/>
    <property type="molecule type" value="Genomic_DNA"/>
</dbReference>
<proteinExistence type="predicted"/>
<evidence type="ECO:0000313" key="6">
    <source>
        <dbReference type="Proteomes" id="UP000683360"/>
    </source>
</evidence>
<dbReference type="PANTHER" id="PTHR22923">
    <property type="entry name" value="CEREBELLIN-RELATED"/>
    <property type="match status" value="1"/>
</dbReference>
<dbReference type="PANTHER" id="PTHR22923:SF116">
    <property type="entry name" value="C1Q DOMAIN-CONTAINING PROTEIN"/>
    <property type="match status" value="1"/>
</dbReference>
<dbReference type="InterPro" id="IPR050822">
    <property type="entry name" value="Cerebellin_Synaptic_Org"/>
</dbReference>
<gene>
    <name evidence="5" type="ORF">MEDL_28000</name>
</gene>
<evidence type="ECO:0000256" key="1">
    <source>
        <dbReference type="ARBA" id="ARBA00004613"/>
    </source>
</evidence>
<dbReference type="Pfam" id="PF00386">
    <property type="entry name" value="C1q"/>
    <property type="match status" value="1"/>
</dbReference>
<dbReference type="PRINTS" id="PR00007">
    <property type="entry name" value="COMPLEMNTC1Q"/>
</dbReference>
<name>A0A8S3S6Z7_MYTED</name>
<dbReference type="InterPro" id="IPR001073">
    <property type="entry name" value="C1q_dom"/>
</dbReference>
<dbReference type="AlphaFoldDB" id="A0A8S3S6Z7"/>
<comment type="caution">
    <text evidence="5">The sequence shown here is derived from an EMBL/GenBank/DDBJ whole genome shotgun (WGS) entry which is preliminary data.</text>
</comment>
<dbReference type="PROSITE" id="PS50871">
    <property type="entry name" value="C1Q"/>
    <property type="match status" value="1"/>
</dbReference>
<reference evidence="5" key="1">
    <citation type="submission" date="2021-03" db="EMBL/GenBank/DDBJ databases">
        <authorList>
            <person name="Bekaert M."/>
        </authorList>
    </citation>
    <scope>NUCLEOTIDE SEQUENCE</scope>
</reference>
<keyword evidence="2" id="KW-0964">Secreted</keyword>